<evidence type="ECO:0000313" key="1">
    <source>
        <dbReference type="EMBL" id="SUN65402.1"/>
    </source>
</evidence>
<organism evidence="1 2">
    <name type="scientific">Streptococcus dysgalactiae subsp. equisimilis</name>
    <name type="common">Streptococcus equisimilis</name>
    <dbReference type="NCBI Taxonomy" id="119602"/>
    <lineage>
        <taxon>Bacteria</taxon>
        <taxon>Bacillati</taxon>
        <taxon>Bacillota</taxon>
        <taxon>Bacilli</taxon>
        <taxon>Lactobacillales</taxon>
        <taxon>Streptococcaceae</taxon>
        <taxon>Streptococcus</taxon>
    </lineage>
</organism>
<comment type="caution">
    <text evidence="1">The sequence shown here is derived from an EMBL/GenBank/DDBJ whole genome shotgun (WGS) entry which is preliminary data.</text>
</comment>
<reference evidence="1 2" key="1">
    <citation type="submission" date="2018-06" db="EMBL/GenBank/DDBJ databases">
        <authorList>
            <consortium name="Pathogen Informatics"/>
            <person name="Doyle S."/>
        </authorList>
    </citation>
    <scope>NUCLEOTIDE SEQUENCE [LARGE SCALE GENOMIC DNA]</scope>
    <source>
        <strain evidence="1 2">NCTC11564</strain>
    </source>
</reference>
<evidence type="ECO:0000313" key="2">
    <source>
        <dbReference type="Proteomes" id="UP000254559"/>
    </source>
</evidence>
<gene>
    <name evidence="1" type="ORF">NCTC11564_02461</name>
</gene>
<proteinExistence type="predicted"/>
<name>A0A9X8T5H7_STREQ</name>
<dbReference type="EMBL" id="UHFO01000001">
    <property type="protein sequence ID" value="SUN65402.1"/>
    <property type="molecule type" value="Genomic_DNA"/>
</dbReference>
<dbReference type="Proteomes" id="UP000254559">
    <property type="component" value="Unassembled WGS sequence"/>
</dbReference>
<dbReference type="AlphaFoldDB" id="A0A9X8T5H7"/>
<sequence>MKKHIKNWKTLNKIVFVILFYLLDKSNWKWP</sequence>
<protein>
    <submittedName>
        <fullName evidence="1">Uncharacterized protein</fullName>
    </submittedName>
</protein>
<accession>A0A9X8T5H7</accession>